<evidence type="ECO:0000256" key="1">
    <source>
        <dbReference type="SAM" id="Phobius"/>
    </source>
</evidence>
<evidence type="ECO:0000313" key="3">
    <source>
        <dbReference type="Proteomes" id="UP001154282"/>
    </source>
</evidence>
<dbReference type="EMBL" id="CAMGYJ010000008">
    <property type="protein sequence ID" value="CAI0456838.1"/>
    <property type="molecule type" value="Genomic_DNA"/>
</dbReference>
<keyword evidence="1" id="KW-1133">Transmembrane helix</keyword>
<dbReference type="PANTHER" id="PTHR46773">
    <property type="match status" value="1"/>
</dbReference>
<dbReference type="SUPFAM" id="SSF117281">
    <property type="entry name" value="Kelch motif"/>
    <property type="match status" value="1"/>
</dbReference>
<dbReference type="Gene3D" id="2.120.10.80">
    <property type="entry name" value="Kelch-type beta propeller"/>
    <property type="match status" value="2"/>
</dbReference>
<gene>
    <name evidence="2" type="ORF">LITE_LOCUS32908</name>
</gene>
<evidence type="ECO:0000313" key="2">
    <source>
        <dbReference type="EMBL" id="CAI0456838.1"/>
    </source>
</evidence>
<keyword evidence="1" id="KW-0472">Membrane</keyword>
<proteinExistence type="predicted"/>
<protein>
    <recommendedName>
        <fullName evidence="4">Kelch repeat-containing protein</fullName>
    </recommendedName>
</protein>
<accession>A0AAV0NE58</accession>
<dbReference type="AlphaFoldDB" id="A0AAV0NE58"/>
<reference evidence="2" key="1">
    <citation type="submission" date="2022-08" db="EMBL/GenBank/DDBJ databases">
        <authorList>
            <person name="Gutierrez-Valencia J."/>
        </authorList>
    </citation>
    <scope>NUCLEOTIDE SEQUENCE</scope>
</reference>
<dbReference type="InterPro" id="IPR053256">
    <property type="entry name" value="Kelch_repeat-containing"/>
</dbReference>
<feature type="transmembrane region" description="Helical" evidence="1">
    <location>
        <begin position="24"/>
        <end position="45"/>
    </location>
</feature>
<dbReference type="PANTHER" id="PTHR46773:SF3">
    <property type="entry name" value="OS08G0128000 PROTEIN"/>
    <property type="match status" value="1"/>
</dbReference>
<dbReference type="InterPro" id="IPR015915">
    <property type="entry name" value="Kelch-typ_b-propeller"/>
</dbReference>
<keyword evidence="3" id="KW-1185">Reference proteome</keyword>
<evidence type="ECO:0008006" key="4">
    <source>
        <dbReference type="Google" id="ProtNLM"/>
    </source>
</evidence>
<dbReference type="Pfam" id="PF24681">
    <property type="entry name" value="Kelch_KLHDC2_KLHL20_DRC7"/>
    <property type="match status" value="1"/>
</dbReference>
<sequence length="431" mass="48440">MAAQFGGHTHRHHNHGHGVSTTKLVFLLMFVCLLLTALVADAFWASSSSVSSAYRSVASIWVLEKPNSNKYVVPAPFDHNSSKEGEHGRVLSATFADLSAPELDWEQMDSAPVPRLDGYSVQINDLLYVFVGYRNLDNVHSHIDVFNLSENKWSDRFDTPREMANSHLGVATDGRFVYIVSGQKGPQCRTAITLSYSLDTKTKQWSSLPRLPAPRYAPATQLWRGRLHVMGGSKENRHTPGVEHWSIAVKDGRALEKEWRSEVPIPRGGPHRGCVVVHDKLFVIGGQEGDFMPKPNSPIFKCSRRKEVVYGDVYMLDGSMKWQTLPLMPKPNSHIECAWAVVNNSIIIAGGTTEKHPQTKRMMLVGEVFQFHLDSLSWSVIGKLPYRVKTALVGYWDGWLYFTSGQRDRGPDNPQPQKVIGETWRTKLHLS</sequence>
<name>A0AAV0NE58_9ROSI</name>
<comment type="caution">
    <text evidence="2">The sequence shown here is derived from an EMBL/GenBank/DDBJ whole genome shotgun (WGS) entry which is preliminary data.</text>
</comment>
<dbReference type="Proteomes" id="UP001154282">
    <property type="component" value="Unassembled WGS sequence"/>
</dbReference>
<organism evidence="2 3">
    <name type="scientific">Linum tenue</name>
    <dbReference type="NCBI Taxonomy" id="586396"/>
    <lineage>
        <taxon>Eukaryota</taxon>
        <taxon>Viridiplantae</taxon>
        <taxon>Streptophyta</taxon>
        <taxon>Embryophyta</taxon>
        <taxon>Tracheophyta</taxon>
        <taxon>Spermatophyta</taxon>
        <taxon>Magnoliopsida</taxon>
        <taxon>eudicotyledons</taxon>
        <taxon>Gunneridae</taxon>
        <taxon>Pentapetalae</taxon>
        <taxon>rosids</taxon>
        <taxon>fabids</taxon>
        <taxon>Malpighiales</taxon>
        <taxon>Linaceae</taxon>
        <taxon>Linum</taxon>
    </lineage>
</organism>
<keyword evidence="1" id="KW-0812">Transmembrane</keyword>